<dbReference type="Gene3D" id="3.40.395.10">
    <property type="entry name" value="Adenoviral Proteinase, Chain A"/>
    <property type="match status" value="1"/>
</dbReference>
<protein>
    <recommendedName>
        <fullName evidence="3">Ubiquitin-like protease family profile domain-containing protein</fullName>
    </recommendedName>
</protein>
<dbReference type="InterPro" id="IPR038765">
    <property type="entry name" value="Papain-like_cys_pep_sf"/>
</dbReference>
<keyword evidence="2" id="KW-1185">Reference proteome</keyword>
<sequence>MLNQDGVDPKQRLEKFTTNMSEITGANNNLKVFDIVFFPILEFSHYYLLVFELKNSAISVIDNFHESIPLVGVKGSADYYLKDSLYKVFMGSWEQFNCGFSTNGKKKICQLNKLRKNILLHIIRSEVNTVRDAVLEAARGV</sequence>
<reference evidence="1 2" key="1">
    <citation type="submission" date="2019-05" db="EMBL/GenBank/DDBJ databases">
        <title>Mikania micrantha, genome provides insights into the molecular mechanism of rapid growth.</title>
        <authorList>
            <person name="Liu B."/>
        </authorList>
    </citation>
    <scope>NUCLEOTIDE SEQUENCE [LARGE SCALE GENOMIC DNA]</scope>
    <source>
        <strain evidence="1">NLD-2019</strain>
        <tissue evidence="1">Leaf</tissue>
    </source>
</reference>
<proteinExistence type="predicted"/>
<gene>
    <name evidence="1" type="ORF">E3N88_32318</name>
</gene>
<dbReference type="Proteomes" id="UP000326396">
    <property type="component" value="Linkage Group LG6"/>
</dbReference>
<accession>A0A5N6M837</accession>
<evidence type="ECO:0008006" key="3">
    <source>
        <dbReference type="Google" id="ProtNLM"/>
    </source>
</evidence>
<evidence type="ECO:0000313" key="2">
    <source>
        <dbReference type="Proteomes" id="UP000326396"/>
    </source>
</evidence>
<name>A0A5N6M837_9ASTR</name>
<dbReference type="EMBL" id="SZYD01000016">
    <property type="protein sequence ID" value="KAD3336799.1"/>
    <property type="molecule type" value="Genomic_DNA"/>
</dbReference>
<comment type="caution">
    <text evidence="1">The sequence shown here is derived from an EMBL/GenBank/DDBJ whole genome shotgun (WGS) entry which is preliminary data.</text>
</comment>
<evidence type="ECO:0000313" key="1">
    <source>
        <dbReference type="EMBL" id="KAD3336799.1"/>
    </source>
</evidence>
<organism evidence="1 2">
    <name type="scientific">Mikania micrantha</name>
    <name type="common">bitter vine</name>
    <dbReference type="NCBI Taxonomy" id="192012"/>
    <lineage>
        <taxon>Eukaryota</taxon>
        <taxon>Viridiplantae</taxon>
        <taxon>Streptophyta</taxon>
        <taxon>Embryophyta</taxon>
        <taxon>Tracheophyta</taxon>
        <taxon>Spermatophyta</taxon>
        <taxon>Magnoliopsida</taxon>
        <taxon>eudicotyledons</taxon>
        <taxon>Gunneridae</taxon>
        <taxon>Pentapetalae</taxon>
        <taxon>asterids</taxon>
        <taxon>campanulids</taxon>
        <taxon>Asterales</taxon>
        <taxon>Asteraceae</taxon>
        <taxon>Asteroideae</taxon>
        <taxon>Heliantheae alliance</taxon>
        <taxon>Eupatorieae</taxon>
        <taxon>Mikania</taxon>
    </lineage>
</organism>
<dbReference type="AlphaFoldDB" id="A0A5N6M837"/>
<dbReference type="SUPFAM" id="SSF54001">
    <property type="entry name" value="Cysteine proteinases"/>
    <property type="match status" value="1"/>
</dbReference>